<name>A0A1M7P6P0_9BURK</name>
<dbReference type="OrthoDB" id="8703356at2"/>
<dbReference type="AlphaFoldDB" id="A0A1M7P6P0"/>
<dbReference type="NCBIfam" id="NF038119">
    <property type="entry name" value="PEP_CTERM_MHFG"/>
    <property type="match status" value="1"/>
</dbReference>
<dbReference type="InterPro" id="IPR013424">
    <property type="entry name" value="Ice-binding_C"/>
</dbReference>
<sequence>MPLLLAVTLAAAIQPNCSWDHPGRNPYTGSTAAAIDRYTDIPAAVRTTLKRRMEEGQSDDKVSITRDHIAGKYQYDTAIRDMHFGKASVCATVTRDKWTESRNEPGAVYCVGEHCILVPRICGNVSRITRTASGTATADRRKPATSGTDEKAAELGAPVTLADLGLIDAPSREDIALDQPDEAMRQANQQHAMDRIAGIFTEEELAEAADASRYGAFGRHHDFDTDDDLLQPAAPVPEADTWAMLLAGLGLLSWQARRRARKTAAAVAE</sequence>
<evidence type="ECO:0000313" key="4">
    <source>
        <dbReference type="Proteomes" id="UP000184339"/>
    </source>
</evidence>
<dbReference type="EMBL" id="FRCX01000004">
    <property type="protein sequence ID" value="SHN12273.1"/>
    <property type="molecule type" value="Genomic_DNA"/>
</dbReference>
<proteinExistence type="predicted"/>
<protein>
    <submittedName>
        <fullName evidence="3">PEP-CTERM motif-containing protein</fullName>
    </submittedName>
</protein>
<dbReference type="Proteomes" id="UP000184339">
    <property type="component" value="Unassembled WGS sequence"/>
</dbReference>
<dbReference type="Pfam" id="PF07589">
    <property type="entry name" value="PEP-CTERM"/>
    <property type="match status" value="1"/>
</dbReference>
<dbReference type="STRING" id="551987.SAMN05192549_104455"/>
<organism evidence="3 4">
    <name type="scientific">Duganella sacchari</name>
    <dbReference type="NCBI Taxonomy" id="551987"/>
    <lineage>
        <taxon>Bacteria</taxon>
        <taxon>Pseudomonadati</taxon>
        <taxon>Pseudomonadota</taxon>
        <taxon>Betaproteobacteria</taxon>
        <taxon>Burkholderiales</taxon>
        <taxon>Oxalobacteraceae</taxon>
        <taxon>Telluria group</taxon>
        <taxon>Duganella</taxon>
    </lineage>
</organism>
<evidence type="ECO:0000259" key="2">
    <source>
        <dbReference type="Pfam" id="PF07589"/>
    </source>
</evidence>
<accession>A0A1M7P6P0</accession>
<dbReference type="RefSeq" id="WP_072784447.1">
    <property type="nucleotide sequence ID" value="NZ_FRCX01000004.1"/>
</dbReference>
<feature type="domain" description="Ice-binding protein C-terminal" evidence="2">
    <location>
        <begin position="235"/>
        <end position="259"/>
    </location>
</feature>
<reference evidence="4" key="1">
    <citation type="submission" date="2016-11" db="EMBL/GenBank/DDBJ databases">
        <authorList>
            <person name="Varghese N."/>
            <person name="Submissions S."/>
        </authorList>
    </citation>
    <scope>NUCLEOTIDE SEQUENCE [LARGE SCALE GENOMIC DNA]</scope>
    <source>
        <strain evidence="4">Sac-22</strain>
    </source>
</reference>
<keyword evidence="4" id="KW-1185">Reference proteome</keyword>
<evidence type="ECO:0000313" key="3">
    <source>
        <dbReference type="EMBL" id="SHN12273.1"/>
    </source>
</evidence>
<feature type="region of interest" description="Disordered" evidence="1">
    <location>
        <begin position="132"/>
        <end position="154"/>
    </location>
</feature>
<evidence type="ECO:0000256" key="1">
    <source>
        <dbReference type="SAM" id="MobiDB-lite"/>
    </source>
</evidence>
<feature type="compositionally biased region" description="Basic and acidic residues" evidence="1">
    <location>
        <begin position="138"/>
        <end position="153"/>
    </location>
</feature>
<gene>
    <name evidence="3" type="ORF">SAMN05192549_104455</name>
</gene>